<keyword evidence="1" id="KW-0812">Transmembrane</keyword>
<sequence>MNPESPCPSCGYVRQSTDQHVHEGLCPNCGIAYQKWRDKSKRLNEEPSLDSVQSSLRQSPRHSFSSSLANVFLSVPESVPTPLFYGRLFILIIFSVWGMYFIVGGIDWQRIGGSFLHSVILPFHEFGHVLFIPFGRFMAILGGSLFQVAMPLALMFAFSLKNKDNFAAGLMLWWCGQSFIDISPYILDARYRALPLISGNESGHDWGNLLTMTNSLDKTELIAYSAFYIGSGLILVSIAWMGFILYKIKKQGLV</sequence>
<keyword evidence="1" id="KW-1133">Transmembrane helix</keyword>
<proteinExistence type="predicted"/>
<feature type="transmembrane region" description="Helical" evidence="1">
    <location>
        <begin position="115"/>
        <end position="134"/>
    </location>
</feature>
<keyword evidence="3" id="KW-1185">Reference proteome</keyword>
<feature type="transmembrane region" description="Helical" evidence="1">
    <location>
        <begin position="221"/>
        <end position="246"/>
    </location>
</feature>
<keyword evidence="1" id="KW-0472">Membrane</keyword>
<accession>A0ABQ0A6V0</accession>
<evidence type="ECO:0000256" key="1">
    <source>
        <dbReference type="SAM" id="Phobius"/>
    </source>
</evidence>
<organism evidence="2 3">
    <name type="scientific">Sessilibacter corallicola</name>
    <dbReference type="NCBI Taxonomy" id="2904075"/>
    <lineage>
        <taxon>Bacteria</taxon>
        <taxon>Pseudomonadati</taxon>
        <taxon>Pseudomonadota</taxon>
        <taxon>Gammaproteobacteria</taxon>
        <taxon>Cellvibrionales</taxon>
        <taxon>Cellvibrionaceae</taxon>
        <taxon>Sessilibacter</taxon>
    </lineage>
</organism>
<evidence type="ECO:0008006" key="4">
    <source>
        <dbReference type="Google" id="ProtNLM"/>
    </source>
</evidence>
<evidence type="ECO:0000313" key="3">
    <source>
        <dbReference type="Proteomes" id="UP001465153"/>
    </source>
</evidence>
<feature type="transmembrane region" description="Helical" evidence="1">
    <location>
        <begin position="140"/>
        <end position="160"/>
    </location>
</feature>
<gene>
    <name evidence="2" type="ORF">NBRC116591_11930</name>
</gene>
<dbReference type="Proteomes" id="UP001465153">
    <property type="component" value="Unassembled WGS sequence"/>
</dbReference>
<evidence type="ECO:0000313" key="2">
    <source>
        <dbReference type="EMBL" id="GAA6167383.1"/>
    </source>
</evidence>
<dbReference type="EMBL" id="BAABWN010000003">
    <property type="protein sequence ID" value="GAA6167383.1"/>
    <property type="molecule type" value="Genomic_DNA"/>
</dbReference>
<dbReference type="RefSeq" id="WP_353302037.1">
    <property type="nucleotide sequence ID" value="NZ_BAABWN010000003.1"/>
</dbReference>
<feature type="transmembrane region" description="Helical" evidence="1">
    <location>
        <begin position="84"/>
        <end position="103"/>
    </location>
</feature>
<reference evidence="2 3" key="1">
    <citation type="submission" date="2024-04" db="EMBL/GenBank/DDBJ databases">
        <title>Draft genome sequence of Sessilibacter corallicola NBRC 116591.</title>
        <authorList>
            <person name="Miyakawa T."/>
            <person name="Kusuya Y."/>
            <person name="Miura T."/>
        </authorList>
    </citation>
    <scope>NUCLEOTIDE SEQUENCE [LARGE SCALE GENOMIC DNA]</scope>
    <source>
        <strain evidence="2 3">KU-00831-HH</strain>
    </source>
</reference>
<comment type="caution">
    <text evidence="2">The sequence shown here is derived from an EMBL/GenBank/DDBJ whole genome shotgun (WGS) entry which is preliminary data.</text>
</comment>
<protein>
    <recommendedName>
        <fullName evidence="4">Zinc ribbon domain-containing protein</fullName>
    </recommendedName>
</protein>
<name>A0ABQ0A6V0_9GAMM</name>